<dbReference type="EMBL" id="MBTF01000012">
    <property type="protein sequence ID" value="OOQ59678.1"/>
    <property type="molecule type" value="Genomic_DNA"/>
</dbReference>
<dbReference type="RefSeq" id="WP_078348428.1">
    <property type="nucleotide sequence ID" value="NZ_MBTF01000012.1"/>
</dbReference>
<keyword evidence="2" id="KW-1185">Reference proteome</keyword>
<organism evidence="1 2">
    <name type="scientific">Mucilaginibacter pedocola</name>
    <dbReference type="NCBI Taxonomy" id="1792845"/>
    <lineage>
        <taxon>Bacteria</taxon>
        <taxon>Pseudomonadati</taxon>
        <taxon>Bacteroidota</taxon>
        <taxon>Sphingobacteriia</taxon>
        <taxon>Sphingobacteriales</taxon>
        <taxon>Sphingobacteriaceae</taxon>
        <taxon>Mucilaginibacter</taxon>
    </lineage>
</organism>
<gene>
    <name evidence="1" type="ORF">BC343_05805</name>
</gene>
<protein>
    <submittedName>
        <fullName evidence="1">Uncharacterized protein</fullName>
    </submittedName>
</protein>
<dbReference type="AlphaFoldDB" id="A0A1S9PGJ7"/>
<comment type="caution">
    <text evidence="1">The sequence shown here is derived from an EMBL/GenBank/DDBJ whole genome shotgun (WGS) entry which is preliminary data.</text>
</comment>
<dbReference type="Proteomes" id="UP000189739">
    <property type="component" value="Unassembled WGS sequence"/>
</dbReference>
<name>A0A1S9PGJ7_9SPHI</name>
<reference evidence="1 2" key="1">
    <citation type="submission" date="2016-07" db="EMBL/GenBank/DDBJ databases">
        <title>Genomic analysis of zinc-resistant bacterium Mucilaginibacter pedocola TBZ30.</title>
        <authorList>
            <person name="Huang J."/>
            <person name="Tang J."/>
        </authorList>
    </citation>
    <scope>NUCLEOTIDE SEQUENCE [LARGE SCALE GENOMIC DNA]</scope>
    <source>
        <strain evidence="1 2">TBZ30</strain>
    </source>
</reference>
<sequence>MERHRLSIIKDEATYNFEIADYPHHSYGHCKFEVYQDGIFVTGFEPDEHLTLHICNDAGLVDPEVLSMLADEIEAHNWVVYPFDRF</sequence>
<accession>A0A1S9PGJ7</accession>
<dbReference type="STRING" id="1792845.BC343_05805"/>
<dbReference type="OrthoDB" id="769901at2"/>
<evidence type="ECO:0000313" key="1">
    <source>
        <dbReference type="EMBL" id="OOQ59678.1"/>
    </source>
</evidence>
<proteinExistence type="predicted"/>
<evidence type="ECO:0000313" key="2">
    <source>
        <dbReference type="Proteomes" id="UP000189739"/>
    </source>
</evidence>